<reference evidence="1" key="2">
    <citation type="journal article" date="2022" name="Microbiol. Resour. Announc.">
        <title>Metagenome Sequencing to Explore Phylogenomics of Terrestrial Cyanobacteria.</title>
        <authorList>
            <person name="Ward R.D."/>
            <person name="Stajich J.E."/>
            <person name="Johansen J.R."/>
            <person name="Huntemann M."/>
            <person name="Clum A."/>
            <person name="Foster B."/>
            <person name="Foster B."/>
            <person name="Roux S."/>
            <person name="Palaniappan K."/>
            <person name="Varghese N."/>
            <person name="Mukherjee S."/>
            <person name="Reddy T.B.K."/>
            <person name="Daum C."/>
            <person name="Copeland A."/>
            <person name="Chen I.A."/>
            <person name="Ivanova N.N."/>
            <person name="Kyrpides N.C."/>
            <person name="Shapiro N."/>
            <person name="Eloe-Fadrosh E.A."/>
            <person name="Pietrasiak N."/>
        </authorList>
    </citation>
    <scope>NUCLEOTIDE SEQUENCE</scope>
    <source>
        <strain evidence="1">GSE-TBD4-15B</strain>
    </source>
</reference>
<gene>
    <name evidence="1" type="ORF">KME07_08385</name>
</gene>
<comment type="caution">
    <text evidence="1">The sequence shown here is derived from an EMBL/GenBank/DDBJ whole genome shotgun (WGS) entry which is preliminary data.</text>
</comment>
<sequence>MSYLDQILGAAIFDPSGLPKSYYVSLETADISWVQTIFQALGLQALLQSTFQVDEFRHAVIHGTHYHALIVRKSSCYVAILIRQRELFVSEALIDWALQFDPATLAEDSRFTSA</sequence>
<evidence type="ECO:0000313" key="1">
    <source>
        <dbReference type="EMBL" id="MBW4465444.1"/>
    </source>
</evidence>
<evidence type="ECO:0000313" key="2">
    <source>
        <dbReference type="Proteomes" id="UP000707356"/>
    </source>
</evidence>
<reference evidence="1" key="1">
    <citation type="submission" date="2021-05" db="EMBL/GenBank/DDBJ databases">
        <authorList>
            <person name="Pietrasiak N."/>
            <person name="Ward R."/>
            <person name="Stajich J.E."/>
            <person name="Kurbessoian T."/>
        </authorList>
    </citation>
    <scope>NUCLEOTIDE SEQUENCE</scope>
    <source>
        <strain evidence="1">GSE-TBD4-15B</strain>
    </source>
</reference>
<dbReference type="EMBL" id="JAHHHV010000043">
    <property type="protein sequence ID" value="MBW4465444.1"/>
    <property type="molecule type" value="Genomic_DNA"/>
</dbReference>
<dbReference type="AlphaFoldDB" id="A0A951PB48"/>
<name>A0A951PB48_9CYAN</name>
<proteinExistence type="predicted"/>
<organism evidence="1 2">
    <name type="scientific">Pegethrix bostrychoides GSE-TBD4-15B</name>
    <dbReference type="NCBI Taxonomy" id="2839662"/>
    <lineage>
        <taxon>Bacteria</taxon>
        <taxon>Bacillati</taxon>
        <taxon>Cyanobacteriota</taxon>
        <taxon>Cyanophyceae</taxon>
        <taxon>Oculatellales</taxon>
        <taxon>Oculatellaceae</taxon>
        <taxon>Pegethrix</taxon>
    </lineage>
</organism>
<protein>
    <submittedName>
        <fullName evidence="1">Uncharacterized protein</fullName>
    </submittedName>
</protein>
<dbReference type="Proteomes" id="UP000707356">
    <property type="component" value="Unassembled WGS sequence"/>
</dbReference>
<accession>A0A951PB48</accession>